<evidence type="ECO:0008006" key="6">
    <source>
        <dbReference type="Google" id="ProtNLM"/>
    </source>
</evidence>
<feature type="compositionally biased region" description="Basic and acidic residues" evidence="3">
    <location>
        <begin position="103"/>
        <end position="119"/>
    </location>
</feature>
<gene>
    <name evidence="4" type="ORF">BO222_04055</name>
</gene>
<accession>A0A1U7NHE5</accession>
<organism evidence="4 5">
    <name type="scientific">Ileibacterium valens</name>
    <dbReference type="NCBI Taxonomy" id="1862668"/>
    <lineage>
        <taxon>Bacteria</taxon>
        <taxon>Bacillati</taxon>
        <taxon>Bacillota</taxon>
        <taxon>Erysipelotrichia</taxon>
        <taxon>Erysipelotrichales</taxon>
        <taxon>Erysipelotrichaceae</taxon>
        <taxon>Ileibacterium</taxon>
    </lineage>
</organism>
<dbReference type="EMBL" id="MPJW01000093">
    <property type="protein sequence ID" value="OLU40984.1"/>
    <property type="molecule type" value="Genomic_DNA"/>
</dbReference>
<dbReference type="GO" id="GO:0003697">
    <property type="term" value="F:single-stranded DNA binding"/>
    <property type="evidence" value="ECO:0007669"/>
    <property type="project" value="InterPro"/>
</dbReference>
<dbReference type="SUPFAM" id="SSF50249">
    <property type="entry name" value="Nucleic acid-binding proteins"/>
    <property type="match status" value="1"/>
</dbReference>
<evidence type="ECO:0000256" key="3">
    <source>
        <dbReference type="SAM" id="MobiDB-lite"/>
    </source>
</evidence>
<keyword evidence="5" id="KW-1185">Reference proteome</keyword>
<feature type="region of interest" description="Disordered" evidence="3">
    <location>
        <begin position="81"/>
        <end position="119"/>
    </location>
</feature>
<dbReference type="Proteomes" id="UP000186341">
    <property type="component" value="Unassembled WGS sequence"/>
</dbReference>
<protein>
    <recommendedName>
        <fullName evidence="6">Single-stranded DNA-binding protein</fullName>
    </recommendedName>
</protein>
<dbReference type="InterPro" id="IPR000424">
    <property type="entry name" value="Primosome_PriB/ssb"/>
</dbReference>
<dbReference type="Gene3D" id="2.40.50.140">
    <property type="entry name" value="Nucleic acid-binding proteins"/>
    <property type="match status" value="1"/>
</dbReference>
<evidence type="ECO:0000256" key="1">
    <source>
        <dbReference type="ARBA" id="ARBA00023125"/>
    </source>
</evidence>
<dbReference type="PROSITE" id="PS50935">
    <property type="entry name" value="SSB"/>
    <property type="match status" value="1"/>
</dbReference>
<evidence type="ECO:0000313" key="4">
    <source>
        <dbReference type="EMBL" id="OLU40984.1"/>
    </source>
</evidence>
<dbReference type="AlphaFoldDB" id="A0A1U7NHE5"/>
<dbReference type="RefSeq" id="WP_075818600.1">
    <property type="nucleotide sequence ID" value="NZ_CAOUMU010000004.1"/>
</dbReference>
<reference evidence="4 5" key="1">
    <citation type="submission" date="2016-11" db="EMBL/GenBank/DDBJ databases">
        <title>Description of two novel members of the family Erysipelotrichaceae: Ileibacterium lipovorans gen. nov., sp. nov. and Dubosiella newyorkensis, gen. nov., sp. nov.</title>
        <authorList>
            <person name="Cox L.M."/>
            <person name="Sohn J."/>
            <person name="Tyrrell K.L."/>
            <person name="Citron D.M."/>
            <person name="Lawson P.A."/>
            <person name="Patel N.B."/>
            <person name="Iizumi T."/>
            <person name="Perez-Perez G.I."/>
            <person name="Goldstein E.J."/>
            <person name="Blaser M.J."/>
        </authorList>
    </citation>
    <scope>NUCLEOTIDE SEQUENCE [LARGE SCALE GENOMIC DNA]</scope>
    <source>
        <strain evidence="4 5">NYU-BL-A3</strain>
    </source>
</reference>
<dbReference type="Pfam" id="PF00436">
    <property type="entry name" value="SSB"/>
    <property type="match status" value="1"/>
</dbReference>
<sequence length="155" mass="17615">MNQFCLVGRIANLPVLSVNPLGWNTCLLTLKIQRGFPESDGHFKDDYVDVEVTRGNAEVLAASASVDHWVTVKGRIERIEEKEEESDQANPVLSVPSRNPKKISLDRPDMDRVDQETEKPNAFRANYIKAVKAEQKRPGYGRYKFVAESIEYIHI</sequence>
<dbReference type="GeneID" id="82202389"/>
<evidence type="ECO:0000313" key="5">
    <source>
        <dbReference type="Proteomes" id="UP000186341"/>
    </source>
</evidence>
<dbReference type="InterPro" id="IPR012340">
    <property type="entry name" value="NA-bd_OB-fold"/>
</dbReference>
<comment type="caution">
    <text evidence="4">The sequence shown here is derived from an EMBL/GenBank/DDBJ whole genome shotgun (WGS) entry which is preliminary data.</text>
</comment>
<keyword evidence="1 2" id="KW-0238">DNA-binding</keyword>
<name>A0A1U7NHE5_9FIRM</name>
<dbReference type="OrthoDB" id="9809878at2"/>
<proteinExistence type="predicted"/>
<evidence type="ECO:0000256" key="2">
    <source>
        <dbReference type="PROSITE-ProRule" id="PRU00252"/>
    </source>
</evidence>